<evidence type="ECO:0000313" key="3">
    <source>
        <dbReference type="Proteomes" id="UP000036027"/>
    </source>
</evidence>
<protein>
    <submittedName>
        <fullName evidence="2">Uncharacterized protein</fullName>
    </submittedName>
</protein>
<accession>A0A0J0YR19</accession>
<dbReference type="Proteomes" id="UP000036027">
    <property type="component" value="Unassembled WGS sequence"/>
</dbReference>
<keyword evidence="1" id="KW-0812">Transmembrane</keyword>
<gene>
    <name evidence="2" type="ORF">PL75_07800</name>
</gene>
<keyword evidence="1" id="KW-1133">Transmembrane helix</keyword>
<proteinExistence type="predicted"/>
<feature type="transmembrane region" description="Helical" evidence="1">
    <location>
        <begin position="35"/>
        <end position="53"/>
    </location>
</feature>
<keyword evidence="1" id="KW-0472">Membrane</keyword>
<evidence type="ECO:0000256" key="1">
    <source>
        <dbReference type="SAM" id="Phobius"/>
    </source>
</evidence>
<name>A0A0J0YR19_9NEIS</name>
<dbReference type="PATRIC" id="fig|1470200.3.peg.456"/>
<reference evidence="2 3" key="1">
    <citation type="submission" date="2014-11" db="EMBL/GenBank/DDBJ databases">
        <title>Genome of a novel goose pathogen.</title>
        <authorList>
            <person name="Hansen C.M."/>
            <person name="Hueffer K."/>
            <person name="Choi S.C."/>
        </authorList>
    </citation>
    <scope>NUCLEOTIDE SEQUENCE [LARGE SCALE GENOMIC DNA]</scope>
    <source>
        <strain evidence="2 3">KH1503</strain>
    </source>
</reference>
<keyword evidence="3" id="KW-1185">Reference proteome</keyword>
<dbReference type="EMBL" id="JTDO01000011">
    <property type="protein sequence ID" value="KLT72596.1"/>
    <property type="molecule type" value="Genomic_DNA"/>
</dbReference>
<organism evidence="2 3">
    <name type="scientific">Neisseria arctica</name>
    <dbReference type="NCBI Taxonomy" id="1470200"/>
    <lineage>
        <taxon>Bacteria</taxon>
        <taxon>Pseudomonadati</taxon>
        <taxon>Pseudomonadota</taxon>
        <taxon>Betaproteobacteria</taxon>
        <taxon>Neisseriales</taxon>
        <taxon>Neisseriaceae</taxon>
        <taxon>Neisseria</taxon>
    </lineage>
</organism>
<sequence length="146" mass="17102">MKKDYNETLPFKPKNKESELITAKKFQNRLFPSRLIYYFIPIIVLYLLLNKIYKFNIQLDDTHLMWMIGIFWIVVLYSLISTLILGVCPHCHRFQKLNGKAIGMDSNSISYTKGISPFIKYCSRCGAPLSEKAVKEVYEKLEKEKP</sequence>
<feature type="transmembrane region" description="Helical" evidence="1">
    <location>
        <begin position="65"/>
        <end position="88"/>
    </location>
</feature>
<evidence type="ECO:0000313" key="2">
    <source>
        <dbReference type="EMBL" id="KLT72596.1"/>
    </source>
</evidence>
<dbReference type="RefSeq" id="WP_047761364.1">
    <property type="nucleotide sequence ID" value="NZ_CP091510.1"/>
</dbReference>
<dbReference type="OrthoDB" id="8605569at2"/>
<dbReference type="AlphaFoldDB" id="A0A0J0YR19"/>
<comment type="caution">
    <text evidence="2">The sequence shown here is derived from an EMBL/GenBank/DDBJ whole genome shotgun (WGS) entry which is preliminary data.</text>
</comment>